<dbReference type="CDD" id="cd00413">
    <property type="entry name" value="Glyco_hydrolase_16"/>
    <property type="match status" value="1"/>
</dbReference>
<name>A0A6N7PSW7_9BACT</name>
<reference evidence="2 3" key="1">
    <citation type="submission" date="2019-10" db="EMBL/GenBank/DDBJ databases">
        <title>A soil myxobacterium in the family Polyangiaceae.</title>
        <authorList>
            <person name="Li Y."/>
            <person name="Wang J."/>
        </authorList>
    </citation>
    <scope>NUCLEOTIDE SEQUENCE [LARGE SCALE GENOMIC DNA]</scope>
    <source>
        <strain evidence="2 3">DSM 14734</strain>
    </source>
</reference>
<sequence length="235" mass="25776">MKSISKALSLGFSSALLLCVLTTPGDARALEFSGYEWDLKDSGSSRVGPGPNTFEASNVSVDAQGRLHMLIRRIGGVWTCSEIIMRESIGYGTYRMVLGTPLDNFHSQSVLGFFTWDDAAEPLYNEMDIEIAEFGNTGNNLFHTVQPTTRSFNLGGSAWSRSEHTFVWSPGRVDFSSVPLGGGGSVVTSRFTTGVPTPRATTFPRINFWLKDGRKPSGVRTQLEVIIDRVEFIPL</sequence>
<gene>
    <name evidence="2" type="ORF">GF068_24315</name>
</gene>
<dbReference type="AlphaFoldDB" id="A0A6N7PSW7"/>
<dbReference type="RefSeq" id="WP_153821855.1">
    <property type="nucleotide sequence ID" value="NZ_WJIE01000007.1"/>
</dbReference>
<dbReference type="Proteomes" id="UP000440224">
    <property type="component" value="Unassembled WGS sequence"/>
</dbReference>
<dbReference type="SUPFAM" id="SSF49899">
    <property type="entry name" value="Concanavalin A-like lectins/glucanases"/>
    <property type="match status" value="1"/>
</dbReference>
<keyword evidence="1" id="KW-0732">Signal</keyword>
<evidence type="ECO:0008006" key="4">
    <source>
        <dbReference type="Google" id="ProtNLM"/>
    </source>
</evidence>
<dbReference type="OrthoDB" id="370098at2"/>
<comment type="caution">
    <text evidence="2">The sequence shown here is derived from an EMBL/GenBank/DDBJ whole genome shotgun (WGS) entry which is preliminary data.</text>
</comment>
<feature type="signal peptide" evidence="1">
    <location>
        <begin position="1"/>
        <end position="29"/>
    </location>
</feature>
<organism evidence="2 3">
    <name type="scientific">Polyangium spumosum</name>
    <dbReference type="NCBI Taxonomy" id="889282"/>
    <lineage>
        <taxon>Bacteria</taxon>
        <taxon>Pseudomonadati</taxon>
        <taxon>Myxococcota</taxon>
        <taxon>Polyangia</taxon>
        <taxon>Polyangiales</taxon>
        <taxon>Polyangiaceae</taxon>
        <taxon>Polyangium</taxon>
    </lineage>
</organism>
<feature type="chain" id="PRO_5026889230" description="GH16 domain-containing protein" evidence="1">
    <location>
        <begin position="30"/>
        <end position="235"/>
    </location>
</feature>
<proteinExistence type="predicted"/>
<evidence type="ECO:0000313" key="2">
    <source>
        <dbReference type="EMBL" id="MRG95019.1"/>
    </source>
</evidence>
<evidence type="ECO:0000313" key="3">
    <source>
        <dbReference type="Proteomes" id="UP000440224"/>
    </source>
</evidence>
<dbReference type="EMBL" id="WJIE01000007">
    <property type="protein sequence ID" value="MRG95019.1"/>
    <property type="molecule type" value="Genomic_DNA"/>
</dbReference>
<keyword evidence="3" id="KW-1185">Reference proteome</keyword>
<protein>
    <recommendedName>
        <fullName evidence="4">GH16 domain-containing protein</fullName>
    </recommendedName>
</protein>
<accession>A0A6N7PSW7</accession>
<dbReference type="InterPro" id="IPR013320">
    <property type="entry name" value="ConA-like_dom_sf"/>
</dbReference>
<evidence type="ECO:0000256" key="1">
    <source>
        <dbReference type="SAM" id="SignalP"/>
    </source>
</evidence>
<dbReference type="Gene3D" id="2.60.120.200">
    <property type="match status" value="1"/>
</dbReference>